<reference evidence="1 2" key="1">
    <citation type="submission" date="2020-02" db="EMBL/GenBank/DDBJ databases">
        <title>Full genome sequence of Nocardioides sp. R-3366.</title>
        <authorList>
            <person name="Im W.-T."/>
        </authorList>
    </citation>
    <scope>NUCLEOTIDE SEQUENCE [LARGE SCALE GENOMIC DNA]</scope>
    <source>
        <strain evidence="1 2">R-3366</strain>
    </source>
</reference>
<name>A0A6G6WGJ0_9ACTN</name>
<keyword evidence="2" id="KW-1185">Reference proteome</keyword>
<dbReference type="EMBL" id="CP049257">
    <property type="protein sequence ID" value="QIG44461.1"/>
    <property type="molecule type" value="Genomic_DNA"/>
</dbReference>
<dbReference type="Proteomes" id="UP000502996">
    <property type="component" value="Chromosome"/>
</dbReference>
<dbReference type="KEGG" id="nano:G5V58_18240"/>
<dbReference type="AlphaFoldDB" id="A0A6G6WGJ0"/>
<dbReference type="RefSeq" id="WP_165235928.1">
    <property type="nucleotide sequence ID" value="NZ_CP049257.1"/>
</dbReference>
<evidence type="ECO:0000313" key="2">
    <source>
        <dbReference type="Proteomes" id="UP000502996"/>
    </source>
</evidence>
<gene>
    <name evidence="1" type="ORF">G5V58_18240</name>
</gene>
<organism evidence="1 2">
    <name type="scientific">Nocardioides anomalus</name>
    <dbReference type="NCBI Taxonomy" id="2712223"/>
    <lineage>
        <taxon>Bacteria</taxon>
        <taxon>Bacillati</taxon>
        <taxon>Actinomycetota</taxon>
        <taxon>Actinomycetes</taxon>
        <taxon>Propionibacteriales</taxon>
        <taxon>Nocardioidaceae</taxon>
        <taxon>Nocardioides</taxon>
    </lineage>
</organism>
<evidence type="ECO:0000313" key="1">
    <source>
        <dbReference type="EMBL" id="QIG44461.1"/>
    </source>
</evidence>
<accession>A0A6G6WGJ0</accession>
<protein>
    <submittedName>
        <fullName evidence="1">Uncharacterized protein</fullName>
    </submittedName>
</protein>
<sequence>MGVRVAGAAVRGPPRAAGEEFGFSCVVLGAEPAAPLARVVAELAGT</sequence>
<proteinExistence type="predicted"/>